<evidence type="ECO:0000256" key="3">
    <source>
        <dbReference type="ARBA" id="ARBA00022692"/>
    </source>
</evidence>
<dbReference type="AlphaFoldDB" id="A0AAW1Y544"/>
<comment type="subcellular location">
    <subcellularLocation>
        <location evidence="1">Membrane</location>
        <topology evidence="1">Multi-pass membrane protein</topology>
    </subcellularLocation>
</comment>
<keyword evidence="4 6" id="KW-1133">Transmembrane helix</keyword>
<dbReference type="Pfam" id="PF07690">
    <property type="entry name" value="MFS_1"/>
    <property type="match status" value="1"/>
</dbReference>
<feature type="transmembrane region" description="Helical" evidence="6">
    <location>
        <begin position="282"/>
        <end position="301"/>
    </location>
</feature>
<keyword evidence="9" id="KW-1185">Reference proteome</keyword>
<feature type="transmembrane region" description="Helical" evidence="6">
    <location>
        <begin position="313"/>
        <end position="332"/>
    </location>
</feature>
<proteinExistence type="predicted"/>
<dbReference type="PANTHER" id="PTHR23504">
    <property type="entry name" value="MAJOR FACILITATOR SUPERFAMILY DOMAIN-CONTAINING PROTEIN 10"/>
    <property type="match status" value="1"/>
</dbReference>
<feature type="transmembrane region" description="Helical" evidence="6">
    <location>
        <begin position="249"/>
        <end position="270"/>
    </location>
</feature>
<dbReference type="PROSITE" id="PS50850">
    <property type="entry name" value="MFS"/>
    <property type="match status" value="1"/>
</dbReference>
<evidence type="ECO:0000259" key="7">
    <source>
        <dbReference type="PROSITE" id="PS50850"/>
    </source>
</evidence>
<feature type="transmembrane region" description="Helical" evidence="6">
    <location>
        <begin position="370"/>
        <end position="397"/>
    </location>
</feature>
<gene>
    <name evidence="8" type="ORF">M0R45_009806</name>
</gene>
<dbReference type="InterPro" id="IPR001958">
    <property type="entry name" value="Tet-R_TetA/multi-R_MdtG-like"/>
</dbReference>
<feature type="transmembrane region" description="Helical" evidence="6">
    <location>
        <begin position="7"/>
        <end position="24"/>
    </location>
</feature>
<dbReference type="SUPFAM" id="SSF103473">
    <property type="entry name" value="MFS general substrate transporter"/>
    <property type="match status" value="1"/>
</dbReference>
<feature type="transmembrane region" description="Helical" evidence="6">
    <location>
        <begin position="78"/>
        <end position="95"/>
    </location>
</feature>
<evidence type="ECO:0000256" key="1">
    <source>
        <dbReference type="ARBA" id="ARBA00004141"/>
    </source>
</evidence>
<dbReference type="InterPro" id="IPR036259">
    <property type="entry name" value="MFS_trans_sf"/>
</dbReference>
<feature type="transmembrane region" description="Helical" evidence="6">
    <location>
        <begin position="169"/>
        <end position="187"/>
    </location>
</feature>
<dbReference type="InterPro" id="IPR020846">
    <property type="entry name" value="MFS_dom"/>
</dbReference>
<dbReference type="PRINTS" id="PR01035">
    <property type="entry name" value="TCRTETA"/>
</dbReference>
<reference evidence="8 9" key="1">
    <citation type="journal article" date="2023" name="G3 (Bethesda)">
        <title>A chromosome-length genome assembly and annotation of blackberry (Rubus argutus, cv. 'Hillquist').</title>
        <authorList>
            <person name="Bruna T."/>
            <person name="Aryal R."/>
            <person name="Dudchenko O."/>
            <person name="Sargent D.J."/>
            <person name="Mead D."/>
            <person name="Buti M."/>
            <person name="Cavallini A."/>
            <person name="Hytonen T."/>
            <person name="Andres J."/>
            <person name="Pham M."/>
            <person name="Weisz D."/>
            <person name="Mascagni F."/>
            <person name="Usai G."/>
            <person name="Natali L."/>
            <person name="Bassil N."/>
            <person name="Fernandez G.E."/>
            <person name="Lomsadze A."/>
            <person name="Armour M."/>
            <person name="Olukolu B."/>
            <person name="Poorten T."/>
            <person name="Britton C."/>
            <person name="Davik J."/>
            <person name="Ashrafi H."/>
            <person name="Aiden E.L."/>
            <person name="Borodovsky M."/>
            <person name="Worthington M."/>
        </authorList>
    </citation>
    <scope>NUCLEOTIDE SEQUENCE [LARGE SCALE GENOMIC DNA]</scope>
    <source>
        <strain evidence="8">PI 553951</strain>
    </source>
</reference>
<dbReference type="InterPro" id="IPR011701">
    <property type="entry name" value="MFS"/>
</dbReference>
<dbReference type="Proteomes" id="UP001457282">
    <property type="component" value="Unassembled WGS sequence"/>
</dbReference>
<organism evidence="8 9">
    <name type="scientific">Rubus argutus</name>
    <name type="common">Southern blackberry</name>
    <dbReference type="NCBI Taxonomy" id="59490"/>
    <lineage>
        <taxon>Eukaryota</taxon>
        <taxon>Viridiplantae</taxon>
        <taxon>Streptophyta</taxon>
        <taxon>Embryophyta</taxon>
        <taxon>Tracheophyta</taxon>
        <taxon>Spermatophyta</taxon>
        <taxon>Magnoliopsida</taxon>
        <taxon>eudicotyledons</taxon>
        <taxon>Gunneridae</taxon>
        <taxon>Pentapetalae</taxon>
        <taxon>rosids</taxon>
        <taxon>fabids</taxon>
        <taxon>Rosales</taxon>
        <taxon>Rosaceae</taxon>
        <taxon>Rosoideae</taxon>
        <taxon>Rosoideae incertae sedis</taxon>
        <taxon>Rubus</taxon>
    </lineage>
</organism>
<evidence type="ECO:0000256" key="4">
    <source>
        <dbReference type="ARBA" id="ARBA00022989"/>
    </source>
</evidence>
<evidence type="ECO:0000256" key="5">
    <source>
        <dbReference type="ARBA" id="ARBA00023136"/>
    </source>
</evidence>
<keyword evidence="5 6" id="KW-0472">Membrane</keyword>
<name>A0AAW1Y544_RUBAR</name>
<evidence type="ECO:0000313" key="9">
    <source>
        <dbReference type="Proteomes" id="UP001457282"/>
    </source>
</evidence>
<dbReference type="CDD" id="cd17330">
    <property type="entry name" value="MFS_SLC46_TetA_like"/>
    <property type="match status" value="1"/>
</dbReference>
<feature type="domain" description="Major facilitator superfamily (MFS) profile" evidence="7">
    <location>
        <begin position="5"/>
        <end position="432"/>
    </location>
</feature>
<dbReference type="PANTHER" id="PTHR23504:SF95">
    <property type="entry name" value="MAJOR FACILITATOR SUPERFAMILY PROTEIN"/>
    <property type="match status" value="1"/>
</dbReference>
<accession>A0AAW1Y544</accession>
<dbReference type="Gene3D" id="1.20.1250.20">
    <property type="entry name" value="MFS general substrate transporter like domains"/>
    <property type="match status" value="1"/>
</dbReference>
<dbReference type="EMBL" id="JBEDUW010000002">
    <property type="protein sequence ID" value="KAK9944228.1"/>
    <property type="molecule type" value="Genomic_DNA"/>
</dbReference>
<evidence type="ECO:0000256" key="6">
    <source>
        <dbReference type="SAM" id="Phobius"/>
    </source>
</evidence>
<protein>
    <recommendedName>
        <fullName evidence="7">Major facilitator superfamily (MFS) profile domain-containing protein</fullName>
    </recommendedName>
</protein>
<feature type="transmembrane region" description="Helical" evidence="6">
    <location>
        <begin position="141"/>
        <end position="163"/>
    </location>
</feature>
<dbReference type="GO" id="GO:0016020">
    <property type="term" value="C:membrane"/>
    <property type="evidence" value="ECO:0007669"/>
    <property type="project" value="UniProtKB-SubCell"/>
</dbReference>
<evidence type="ECO:0000313" key="8">
    <source>
        <dbReference type="EMBL" id="KAK9944228.1"/>
    </source>
</evidence>
<keyword evidence="3 6" id="KW-0812">Transmembrane</keyword>
<sequence>MEKRELVHLFVTVFLSSFATFSMFPAITDVTIDALCPGQDRCSLAIYLTGFQQAIIGMGTVVMNPVIGNLSDLYGRKALLTLPMTLSIIPLAILACSQETNFFYAFYVMRTLTAMTCEGSINCLALAYVADNISERERISAFGILSGFVSAAFVCGTLVARFLPTSLTFQVSTVVSMLAAIYMRIFLKESLPLDHGDSTLSQPILKGSEPVEGIKDDAYSPKTKLAFKKIPSPWDMISLLRSSKTLSQAGIVTFFQSLAEGGLQATVLYFLKARFHFNKDQFADILLIVGITGAISQMIFLPIFAPTIGEEKMLSIGLFLNCMSIFLNSVAWSPWVPYAATVLSSFGILVQPTIRSIASKQVGPNEQGKAQGCIAGISSFANIISPLVFSPLTALFLSEKAPFNFPGFSIMCLGFATIIALIQSTMIRASPPISSHNLA</sequence>
<evidence type="ECO:0000256" key="2">
    <source>
        <dbReference type="ARBA" id="ARBA00022448"/>
    </source>
</evidence>
<dbReference type="GO" id="GO:0022857">
    <property type="term" value="F:transmembrane transporter activity"/>
    <property type="evidence" value="ECO:0007669"/>
    <property type="project" value="InterPro"/>
</dbReference>
<feature type="transmembrane region" description="Helical" evidence="6">
    <location>
        <begin position="107"/>
        <end position="129"/>
    </location>
</feature>
<comment type="caution">
    <text evidence="8">The sequence shown here is derived from an EMBL/GenBank/DDBJ whole genome shotgun (WGS) entry which is preliminary data.</text>
</comment>
<feature type="transmembrane region" description="Helical" evidence="6">
    <location>
        <begin position="403"/>
        <end position="422"/>
    </location>
</feature>
<feature type="transmembrane region" description="Helical" evidence="6">
    <location>
        <begin position="44"/>
        <end position="66"/>
    </location>
</feature>
<keyword evidence="2" id="KW-0813">Transport</keyword>